<dbReference type="Pfam" id="PF00534">
    <property type="entry name" value="Glycos_transf_1"/>
    <property type="match status" value="1"/>
</dbReference>
<dbReference type="Pfam" id="PF13439">
    <property type="entry name" value="Glyco_transf_4"/>
    <property type="match status" value="1"/>
</dbReference>
<keyword evidence="3" id="KW-0328">Glycosyltransferase</keyword>
<reference evidence="3 4" key="1">
    <citation type="submission" date="2024-02" db="EMBL/GenBank/DDBJ databases">
        <title>Bacteria isolated from the canopy kelp, Nereocystis luetkeana.</title>
        <authorList>
            <person name="Pfister C.A."/>
            <person name="Younker I.T."/>
            <person name="Light S.H."/>
        </authorList>
    </citation>
    <scope>NUCLEOTIDE SEQUENCE [LARGE SCALE GENOMIC DNA]</scope>
    <source>
        <strain evidence="3 4">TI.5.07</strain>
    </source>
</reference>
<dbReference type="GO" id="GO:0016757">
    <property type="term" value="F:glycosyltransferase activity"/>
    <property type="evidence" value="ECO:0007669"/>
    <property type="project" value="UniProtKB-KW"/>
</dbReference>
<dbReference type="InterPro" id="IPR050194">
    <property type="entry name" value="Glycosyltransferase_grp1"/>
</dbReference>
<dbReference type="CDD" id="cd03814">
    <property type="entry name" value="GT4-like"/>
    <property type="match status" value="1"/>
</dbReference>
<evidence type="ECO:0000313" key="3">
    <source>
        <dbReference type="EMBL" id="MEL0615758.1"/>
    </source>
</evidence>
<dbReference type="PANTHER" id="PTHR45947:SF3">
    <property type="entry name" value="SULFOQUINOVOSYL TRANSFERASE SQD2"/>
    <property type="match status" value="1"/>
</dbReference>
<name>A0ABU9GBA9_COBMA</name>
<evidence type="ECO:0000259" key="1">
    <source>
        <dbReference type="Pfam" id="PF00534"/>
    </source>
</evidence>
<keyword evidence="3" id="KW-0808">Transferase</keyword>
<feature type="domain" description="Glycosyl transferase family 1" evidence="1">
    <location>
        <begin position="187"/>
        <end position="337"/>
    </location>
</feature>
<dbReference type="SUPFAM" id="SSF53756">
    <property type="entry name" value="UDP-Glycosyltransferase/glycogen phosphorylase"/>
    <property type="match status" value="1"/>
</dbReference>
<organism evidence="3 4">
    <name type="scientific">Cobetia marina</name>
    <name type="common">Deleya marina</name>
    <dbReference type="NCBI Taxonomy" id="28258"/>
    <lineage>
        <taxon>Bacteria</taxon>
        <taxon>Pseudomonadati</taxon>
        <taxon>Pseudomonadota</taxon>
        <taxon>Gammaproteobacteria</taxon>
        <taxon>Oceanospirillales</taxon>
        <taxon>Halomonadaceae</taxon>
        <taxon>Cobetia</taxon>
    </lineage>
</organism>
<dbReference type="EMBL" id="JBAKAP010000002">
    <property type="protein sequence ID" value="MEL0615758.1"/>
    <property type="molecule type" value="Genomic_DNA"/>
</dbReference>
<evidence type="ECO:0000313" key="4">
    <source>
        <dbReference type="Proteomes" id="UP001378242"/>
    </source>
</evidence>
<dbReference type="InterPro" id="IPR001296">
    <property type="entry name" value="Glyco_trans_1"/>
</dbReference>
<comment type="caution">
    <text evidence="3">The sequence shown here is derived from an EMBL/GenBank/DDBJ whole genome shotgun (WGS) entry which is preliminary data.</text>
</comment>
<feature type="domain" description="Glycosyltransferase subfamily 4-like N-terminal" evidence="2">
    <location>
        <begin position="16"/>
        <end position="177"/>
    </location>
</feature>
<dbReference type="EC" id="2.4.-.-" evidence="3"/>
<evidence type="ECO:0000259" key="2">
    <source>
        <dbReference type="Pfam" id="PF13439"/>
    </source>
</evidence>
<dbReference type="Proteomes" id="UP001378242">
    <property type="component" value="Unassembled WGS sequence"/>
</dbReference>
<gene>
    <name evidence="3" type="ORF">V6243_02870</name>
</gene>
<accession>A0ABU9GBA9</accession>
<dbReference type="RefSeq" id="WP_341541789.1">
    <property type="nucleotide sequence ID" value="NZ_JBAKAP010000002.1"/>
</dbReference>
<proteinExistence type="predicted"/>
<dbReference type="Gene3D" id="3.40.50.2000">
    <property type="entry name" value="Glycogen Phosphorylase B"/>
    <property type="match status" value="2"/>
</dbReference>
<keyword evidence="4" id="KW-1185">Reference proteome</keyword>
<protein>
    <submittedName>
        <fullName evidence="3">Glycosyltransferase family 1 protein</fullName>
        <ecNumber evidence="3">2.4.-.-</ecNumber>
    </submittedName>
</protein>
<dbReference type="PANTHER" id="PTHR45947">
    <property type="entry name" value="SULFOQUINOVOSYL TRANSFERASE SQD2"/>
    <property type="match status" value="1"/>
</dbReference>
<sequence length="375" mass="41267">MLHVADMTMFHAPSSGGVRTYLEAKRRRLRSRPGIRHSLLVPGESSSVSDDLYHVPAPPIPFGNGYRFPLRRGGWVSTLLALQPDVIEAGDPYVTAWAALDAGRKLDVPVIGFYHSDLPRLITNRLGEWSGANVDRYVQRLYRHFDRVLAPSDVMARRLDRLGVRNVHIQPLGVDLNTFHPDCRDQDLRRELGLADHVRLLAFAGRGSREKNLDELLEVARLLGPNYHLLLIGSGMPRHLPDNVSVTGHFCSSAEVARLVASVDVLLHAGTQETFGLVVLEAMACGTPVVAARAGALAENVPLGCGQLCDPHAPHAMARAVQDIFANDPAALGRQARRHVEKHHDWGRVVDGLLDHYRAVTGTQLQPILEEVTHG</sequence>
<dbReference type="InterPro" id="IPR028098">
    <property type="entry name" value="Glyco_trans_4-like_N"/>
</dbReference>